<proteinExistence type="predicted"/>
<reference evidence="2" key="2">
    <citation type="submission" date="2020-09" db="EMBL/GenBank/DDBJ databases">
        <authorList>
            <person name="Sun Q."/>
            <person name="Zhou Y."/>
        </authorList>
    </citation>
    <scope>NUCLEOTIDE SEQUENCE</scope>
    <source>
        <strain evidence="2">CGMCC 1.15178</strain>
    </source>
</reference>
<dbReference type="Proteomes" id="UP000612456">
    <property type="component" value="Unassembled WGS sequence"/>
</dbReference>
<accession>A0A917DQZ9</accession>
<dbReference type="InterPro" id="IPR025164">
    <property type="entry name" value="Toastrack_DUF4097"/>
</dbReference>
<dbReference type="Pfam" id="PF13349">
    <property type="entry name" value="DUF4097"/>
    <property type="match status" value="2"/>
</dbReference>
<feature type="domain" description="DUF4097" evidence="1">
    <location>
        <begin position="214"/>
        <end position="320"/>
    </location>
</feature>
<sequence>MKKIIGALLLMGGLVLMGLSFPQLPQTWKGQEQRFAIPDTVQTISVSASQADIRITSVDDLDEIKVTLSGNGSLNVNHSEERIDLQVEDKSWGLLPRGCTLDIYLPSFYKQVLMAEADEGNIDVYGGSEEGRMTLRELALTIHLGNVKVMDTHAERLLFNGAAAKFSGEQVEAGSSEFELISGKIDLDKYSGDYDISMETGKLNVSNFSNGDGRVKLTAGQINLDHYEGGLKAEITSGEINAQLDRAGGAFDIHIISGNVNFLLPLPADFRLDAATEDGRIRAVYPFDTIDTQERRKLEAASGTGKIPLRVRLLSGNLNVDSTP</sequence>
<comment type="caution">
    <text evidence="2">The sequence shown here is derived from an EMBL/GenBank/DDBJ whole genome shotgun (WGS) entry which is preliminary data.</text>
</comment>
<name>A0A917DQZ9_9BACL</name>
<dbReference type="RefSeq" id="WP_188990601.1">
    <property type="nucleotide sequence ID" value="NZ_BMHP01000001.1"/>
</dbReference>
<evidence type="ECO:0000313" key="2">
    <source>
        <dbReference type="EMBL" id="GGD58367.1"/>
    </source>
</evidence>
<dbReference type="EMBL" id="BMHP01000001">
    <property type="protein sequence ID" value="GGD58367.1"/>
    <property type="molecule type" value="Genomic_DNA"/>
</dbReference>
<evidence type="ECO:0000313" key="3">
    <source>
        <dbReference type="Proteomes" id="UP000612456"/>
    </source>
</evidence>
<evidence type="ECO:0000259" key="1">
    <source>
        <dbReference type="Pfam" id="PF13349"/>
    </source>
</evidence>
<dbReference type="AlphaFoldDB" id="A0A917DQZ9"/>
<protein>
    <recommendedName>
        <fullName evidence="1">DUF4097 domain-containing protein</fullName>
    </recommendedName>
</protein>
<gene>
    <name evidence="2" type="ORF">GCM10010911_15200</name>
</gene>
<organism evidence="2 3">
    <name type="scientific">Paenibacillus nasutitermitis</name>
    <dbReference type="NCBI Taxonomy" id="1652958"/>
    <lineage>
        <taxon>Bacteria</taxon>
        <taxon>Bacillati</taxon>
        <taxon>Bacillota</taxon>
        <taxon>Bacilli</taxon>
        <taxon>Bacillales</taxon>
        <taxon>Paenibacillaceae</taxon>
        <taxon>Paenibacillus</taxon>
    </lineage>
</organism>
<reference evidence="2" key="1">
    <citation type="journal article" date="2014" name="Int. J. Syst. Evol. Microbiol.">
        <title>Complete genome sequence of Corynebacterium casei LMG S-19264T (=DSM 44701T), isolated from a smear-ripened cheese.</title>
        <authorList>
            <consortium name="US DOE Joint Genome Institute (JGI-PGF)"/>
            <person name="Walter F."/>
            <person name="Albersmeier A."/>
            <person name="Kalinowski J."/>
            <person name="Ruckert C."/>
        </authorList>
    </citation>
    <scope>NUCLEOTIDE SEQUENCE</scope>
    <source>
        <strain evidence="2">CGMCC 1.15178</strain>
    </source>
</reference>
<keyword evidence="3" id="KW-1185">Reference proteome</keyword>
<feature type="domain" description="DUF4097" evidence="1">
    <location>
        <begin position="42"/>
        <end position="207"/>
    </location>
</feature>